<protein>
    <submittedName>
        <fullName evidence="2">Lipopolysaccharide cholinephosphotransferase</fullName>
    </submittedName>
</protein>
<dbReference type="PANTHER" id="PTHR43404">
    <property type="entry name" value="LIPOPOLYSACCHARIDE CHOLINEPHOSPHOTRANSFERASE LICD"/>
    <property type="match status" value="1"/>
</dbReference>
<evidence type="ECO:0000313" key="2">
    <source>
        <dbReference type="EMBL" id="SEH74969.1"/>
    </source>
</evidence>
<dbReference type="InterPro" id="IPR007074">
    <property type="entry name" value="LicD/FKTN/FKRP_NTP_transf"/>
</dbReference>
<gene>
    <name evidence="2" type="ORF">SAMN02910265_02477</name>
</gene>
<reference evidence="2 3" key="1">
    <citation type="submission" date="2016-10" db="EMBL/GenBank/DDBJ databases">
        <authorList>
            <person name="de Groot N.N."/>
        </authorList>
    </citation>
    <scope>NUCLEOTIDE SEQUENCE [LARGE SCALE GENOMIC DNA]</scope>
    <source>
        <strain evidence="2 3">YAD2003</strain>
    </source>
</reference>
<dbReference type="Proteomes" id="UP000183190">
    <property type="component" value="Unassembled WGS sequence"/>
</dbReference>
<dbReference type="EMBL" id="FNWV01000009">
    <property type="protein sequence ID" value="SEH74969.1"/>
    <property type="molecule type" value="Genomic_DNA"/>
</dbReference>
<evidence type="ECO:0000313" key="3">
    <source>
        <dbReference type="Proteomes" id="UP000183190"/>
    </source>
</evidence>
<accession>A0A1H6KTN2</accession>
<dbReference type="RefSeq" id="WP_074717879.1">
    <property type="nucleotide sequence ID" value="NZ_FNWV01000009.1"/>
</dbReference>
<dbReference type="PANTHER" id="PTHR43404:SF2">
    <property type="entry name" value="LIPOPOLYSACCHARIDE CHOLINEPHOSPHOTRANSFERASE LICD"/>
    <property type="match status" value="1"/>
</dbReference>
<dbReference type="OrthoDB" id="9786100at2"/>
<dbReference type="InterPro" id="IPR052942">
    <property type="entry name" value="LPS_cholinephosphotransferase"/>
</dbReference>
<sequence>MTEKNSIIHATTRELQEKMLEMLLYFDEFCKKNNLMYYLCGGCLIGAVRHKGFIPWDDDIDLFMPRPDYEKLAKIWNQTADTSKYVYCRTTRNKVYHDGGASVRDIRTTEINRHSINEDICHGIALEIMPIDGCPKSKIKRASQLYNAFMFSLFNVQRLPDNKGGLIRAFSNIIYKIVRSPESRYKIWKKCQRKMTRFKWDDCDEVTELIGSIKGMLLRHPKKDFDNVVYLDFEGHKVPVMAGYERYLTEIWGDYMQLPPVEKRVAKHDAVYLSTTEPYKQFKGKYYCVAKD</sequence>
<evidence type="ECO:0000259" key="1">
    <source>
        <dbReference type="Pfam" id="PF04991"/>
    </source>
</evidence>
<feature type="domain" description="LicD/FKTN/FKRP nucleotidyltransferase" evidence="1">
    <location>
        <begin position="30"/>
        <end position="253"/>
    </location>
</feature>
<proteinExistence type="predicted"/>
<dbReference type="GO" id="GO:0009100">
    <property type="term" value="P:glycoprotein metabolic process"/>
    <property type="evidence" value="ECO:0007669"/>
    <property type="project" value="UniProtKB-ARBA"/>
</dbReference>
<name>A0A1H6KTN2_RUMFL</name>
<dbReference type="GO" id="GO:0016740">
    <property type="term" value="F:transferase activity"/>
    <property type="evidence" value="ECO:0007669"/>
    <property type="project" value="UniProtKB-KW"/>
</dbReference>
<keyword evidence="2" id="KW-0808">Transferase</keyword>
<dbReference type="Pfam" id="PF04991">
    <property type="entry name" value="LicD"/>
    <property type="match status" value="1"/>
</dbReference>
<organism evidence="2 3">
    <name type="scientific">Ruminococcus flavefaciens</name>
    <dbReference type="NCBI Taxonomy" id="1265"/>
    <lineage>
        <taxon>Bacteria</taxon>
        <taxon>Bacillati</taxon>
        <taxon>Bacillota</taxon>
        <taxon>Clostridia</taxon>
        <taxon>Eubacteriales</taxon>
        <taxon>Oscillospiraceae</taxon>
        <taxon>Ruminococcus</taxon>
    </lineage>
</organism>
<dbReference type="AlphaFoldDB" id="A0A1H6KTN2"/>